<keyword evidence="2" id="KW-1185">Reference proteome</keyword>
<gene>
    <name evidence="1" type="ORF">ECE50_002090</name>
</gene>
<proteinExistence type="predicted"/>
<dbReference type="EMBL" id="RIAR02000001">
    <property type="protein sequence ID" value="NSL85603.1"/>
    <property type="molecule type" value="Genomic_DNA"/>
</dbReference>
<sequence>MKIILLLSTALLLHLSAVSRQQPAFYNTTGHYWQLADTLQAGRKPSSALWHTWFDDGIGRWLTGTGHIDSVTFVQDMFRIYMPGSDTGTLSESAAYHLEYRKKAAWIKATAPGLEQPAVRTAMKKALYPCLPPRLRQDTLLPTLVYTFMGFSDATSVQQFVIMDMLLACQLHTYAPGLLAAHEAFHSITGRSFHGSRFNATIATPQEQYLLLFLSNVSQEGIADQIDKPVLLQRSSPVYDAWQDLYHDEARQSRQCIRQLDSLLQQAATHTIDISYQDLFNGYAVNGGHIPGRYMCSIIRQSGRWQELLQQADDPLAFMLLYQRAASREQGKFSKESAAYLQRLQQKLILPVK</sequence>
<dbReference type="OrthoDB" id="657291at2"/>
<dbReference type="InterPro" id="IPR043754">
    <property type="entry name" value="DUF5700"/>
</dbReference>
<organism evidence="1 2">
    <name type="scientific">Chitinophaga solisilvae</name>
    <dbReference type="NCBI Taxonomy" id="1233460"/>
    <lineage>
        <taxon>Bacteria</taxon>
        <taxon>Pseudomonadati</taxon>
        <taxon>Bacteroidota</taxon>
        <taxon>Chitinophagia</taxon>
        <taxon>Chitinophagales</taxon>
        <taxon>Chitinophagaceae</taxon>
        <taxon>Chitinophaga</taxon>
    </lineage>
</organism>
<name>A0A3S1BI68_9BACT</name>
<evidence type="ECO:0000313" key="2">
    <source>
        <dbReference type="Proteomes" id="UP000281028"/>
    </source>
</evidence>
<comment type="caution">
    <text evidence="1">The sequence shown here is derived from an EMBL/GenBank/DDBJ whole genome shotgun (WGS) entry which is preliminary data.</text>
</comment>
<dbReference type="Proteomes" id="UP000281028">
    <property type="component" value="Unassembled WGS sequence"/>
</dbReference>
<protein>
    <submittedName>
        <fullName evidence="1">Uncharacterized protein</fullName>
    </submittedName>
</protein>
<reference evidence="1" key="1">
    <citation type="submission" date="2020-05" db="EMBL/GenBank/DDBJ databases">
        <title>Chitinophaga laudate sp. nov., isolated from a tropical peat swamp.</title>
        <authorList>
            <person name="Goh C.B.S."/>
            <person name="Lee M.S."/>
            <person name="Parimannan S."/>
            <person name="Pasbakhsh P."/>
            <person name="Yule C.M."/>
            <person name="Rajandas H."/>
            <person name="Loke S."/>
            <person name="Croft L."/>
            <person name="Tan J.B.L."/>
        </authorList>
    </citation>
    <scope>NUCLEOTIDE SEQUENCE</scope>
    <source>
        <strain evidence="1">Mgbs1</strain>
    </source>
</reference>
<dbReference type="AlphaFoldDB" id="A0A3S1BI68"/>
<dbReference type="Pfam" id="PF18958">
    <property type="entry name" value="DUF5700"/>
    <property type="match status" value="1"/>
</dbReference>
<evidence type="ECO:0000313" key="1">
    <source>
        <dbReference type="EMBL" id="NSL85603.1"/>
    </source>
</evidence>
<accession>A0A3S1BI68</accession>